<evidence type="ECO:0000313" key="2">
    <source>
        <dbReference type="EMBL" id="ADH64159.1"/>
    </source>
</evidence>
<dbReference type="KEGG" id="msv:Mesil_2299"/>
<protein>
    <submittedName>
        <fullName evidence="2">Uncharacterized protein</fullName>
    </submittedName>
</protein>
<organism evidence="2 3">
    <name type="scientific">Allomeiothermus silvanus (strain ATCC 700542 / DSM 9946 / NBRC 106475 / NCIMB 13440 / VI-R2)</name>
    <name type="common">Thermus silvanus</name>
    <dbReference type="NCBI Taxonomy" id="526227"/>
    <lineage>
        <taxon>Bacteria</taxon>
        <taxon>Thermotogati</taxon>
        <taxon>Deinococcota</taxon>
        <taxon>Deinococci</taxon>
        <taxon>Thermales</taxon>
        <taxon>Thermaceae</taxon>
        <taxon>Allomeiothermus</taxon>
    </lineage>
</organism>
<gene>
    <name evidence="2" type="ordered locus">Mesil_2299</name>
</gene>
<evidence type="ECO:0000313" key="3">
    <source>
        <dbReference type="Proteomes" id="UP000001916"/>
    </source>
</evidence>
<sequence length="86" mass="9023">MGVVPISDSMLERSKPPHAPPRRGGKAGASGGVYGDPLGALDPLFADPKTEVAEGVHRILFLSYGNVRDYAALGSDLFGLKTQIES</sequence>
<proteinExistence type="predicted"/>
<dbReference type="Proteomes" id="UP000001916">
    <property type="component" value="Chromosome"/>
</dbReference>
<reference evidence="2 3" key="1">
    <citation type="journal article" date="2010" name="Stand. Genomic Sci.">
        <title>Complete genome sequence of Meiothermus silvanus type strain (VI-R2).</title>
        <authorList>
            <person name="Sikorski J."/>
            <person name="Tindall B.J."/>
            <person name="Lowry S."/>
            <person name="Lucas S."/>
            <person name="Nolan M."/>
            <person name="Copeland A."/>
            <person name="Glavina Del Rio T."/>
            <person name="Tice H."/>
            <person name="Cheng J.F."/>
            <person name="Han C."/>
            <person name="Pitluck S."/>
            <person name="Liolios K."/>
            <person name="Ivanova N."/>
            <person name="Mavromatis K."/>
            <person name="Mikhailova N."/>
            <person name="Pati A."/>
            <person name="Goodwin L."/>
            <person name="Chen A."/>
            <person name="Palaniappan K."/>
            <person name="Land M."/>
            <person name="Hauser L."/>
            <person name="Chang Y.J."/>
            <person name="Jeffries C.D."/>
            <person name="Rohde M."/>
            <person name="Goker M."/>
            <person name="Woyke T."/>
            <person name="Bristow J."/>
            <person name="Eisen J.A."/>
            <person name="Markowitz V."/>
            <person name="Hugenholtz P."/>
            <person name="Kyrpides N.C."/>
            <person name="Klenk H.P."/>
            <person name="Lapidus A."/>
        </authorList>
    </citation>
    <scope>NUCLEOTIDE SEQUENCE [LARGE SCALE GENOMIC DNA]</scope>
    <source>
        <strain evidence="3">ATCC 700542 / DSM 9946 / VI-R2</strain>
    </source>
</reference>
<keyword evidence="3" id="KW-1185">Reference proteome</keyword>
<dbReference type="HOGENOM" id="CLU_2494259_0_0_0"/>
<feature type="region of interest" description="Disordered" evidence="1">
    <location>
        <begin position="1"/>
        <end position="32"/>
    </location>
</feature>
<dbReference type="AlphaFoldDB" id="D7BII4"/>
<dbReference type="STRING" id="526227.Mesil_2299"/>
<evidence type="ECO:0000256" key="1">
    <source>
        <dbReference type="SAM" id="MobiDB-lite"/>
    </source>
</evidence>
<accession>D7BII4</accession>
<dbReference type="EMBL" id="CP002042">
    <property type="protein sequence ID" value="ADH64159.1"/>
    <property type="molecule type" value="Genomic_DNA"/>
</dbReference>
<name>D7BII4_ALLS1</name>